<dbReference type="KEGG" id="mbn:Mboo_0610"/>
<dbReference type="EMBL" id="CP000780">
    <property type="protein sequence ID" value="ABS55128.1"/>
    <property type="molecule type" value="Genomic_DNA"/>
</dbReference>
<evidence type="ECO:0000256" key="3">
    <source>
        <dbReference type="PIRSR" id="PIRSR000239-1"/>
    </source>
</evidence>
<dbReference type="eggNOG" id="arCOG00310">
    <property type="taxonomic scope" value="Archaea"/>
</dbReference>
<dbReference type="SUPFAM" id="SSF52833">
    <property type="entry name" value="Thioredoxin-like"/>
    <property type="match status" value="1"/>
</dbReference>
<dbReference type="PANTHER" id="PTHR43110">
    <property type="entry name" value="THIOL PEROXIDASE"/>
    <property type="match status" value="1"/>
</dbReference>
<feature type="active site" description="Cysteine sulfenic acid (-SOH) intermediate; for peroxidase activity" evidence="3">
    <location>
        <position position="49"/>
    </location>
</feature>
<dbReference type="HOGENOM" id="CLU_042529_14_2_2"/>
<dbReference type="GO" id="GO:0016209">
    <property type="term" value="F:antioxidant activity"/>
    <property type="evidence" value="ECO:0007669"/>
    <property type="project" value="InterPro"/>
</dbReference>
<dbReference type="Proteomes" id="UP000002408">
    <property type="component" value="Chromosome"/>
</dbReference>
<keyword evidence="1" id="KW-0560">Oxidoreductase</keyword>
<accession>A7I5W7</accession>
<name>A7I5W7_METB6</name>
<evidence type="ECO:0000313" key="5">
    <source>
        <dbReference type="EMBL" id="ABS55128.1"/>
    </source>
</evidence>
<gene>
    <name evidence="5" type="ordered locus">Mboo_0610</name>
</gene>
<dbReference type="PROSITE" id="PS51352">
    <property type="entry name" value="THIOREDOXIN_2"/>
    <property type="match status" value="1"/>
</dbReference>
<evidence type="ECO:0000313" key="6">
    <source>
        <dbReference type="Proteomes" id="UP000002408"/>
    </source>
</evidence>
<proteinExistence type="predicted"/>
<evidence type="ECO:0000259" key="4">
    <source>
        <dbReference type="PROSITE" id="PS51352"/>
    </source>
</evidence>
<keyword evidence="6" id="KW-1185">Reference proteome</keyword>
<evidence type="ECO:0000256" key="2">
    <source>
        <dbReference type="ARBA" id="ARBA00023284"/>
    </source>
</evidence>
<dbReference type="Pfam" id="PF00578">
    <property type="entry name" value="AhpC-TSA"/>
    <property type="match status" value="1"/>
</dbReference>
<dbReference type="PIRSF" id="PIRSF000239">
    <property type="entry name" value="AHPC"/>
    <property type="match status" value="1"/>
</dbReference>
<dbReference type="AlphaFoldDB" id="A7I5W7"/>
<feature type="domain" description="Thioredoxin" evidence="4">
    <location>
        <begin position="7"/>
        <end position="158"/>
    </location>
</feature>
<organism evidence="5 6">
    <name type="scientific">Methanoregula boonei (strain DSM 21154 / JCM 14090 / 6A8)</name>
    <dbReference type="NCBI Taxonomy" id="456442"/>
    <lineage>
        <taxon>Archaea</taxon>
        <taxon>Methanobacteriati</taxon>
        <taxon>Methanobacteriota</taxon>
        <taxon>Stenosarchaea group</taxon>
        <taxon>Methanomicrobia</taxon>
        <taxon>Methanomicrobiales</taxon>
        <taxon>Methanoregulaceae</taxon>
        <taxon>Methanoregula</taxon>
    </lineage>
</organism>
<dbReference type="PANTHER" id="PTHR43110:SF1">
    <property type="entry name" value="THIOL PEROXIDASE"/>
    <property type="match status" value="1"/>
</dbReference>
<protein>
    <submittedName>
        <fullName evidence="5">Alkyl hydroperoxide reductase/ Thiol specific antioxidant/ Mal allergen</fullName>
    </submittedName>
</protein>
<dbReference type="InterPro" id="IPR050455">
    <property type="entry name" value="Tpx_Peroxidase_subfamily"/>
</dbReference>
<dbReference type="InterPro" id="IPR000866">
    <property type="entry name" value="AhpC/TSA"/>
</dbReference>
<dbReference type="InterPro" id="IPR024706">
    <property type="entry name" value="Peroxiredoxin_AhpC-typ"/>
</dbReference>
<evidence type="ECO:0000256" key="1">
    <source>
        <dbReference type="ARBA" id="ARBA00023002"/>
    </source>
</evidence>
<dbReference type="Gene3D" id="3.40.30.10">
    <property type="entry name" value="Glutaredoxin"/>
    <property type="match status" value="1"/>
</dbReference>
<reference evidence="6" key="1">
    <citation type="journal article" date="2015" name="Microbiology">
        <title>Genome of Methanoregula boonei 6A8 reveals adaptations to oligotrophic peatland environments.</title>
        <authorList>
            <person name="Braeuer S."/>
            <person name="Cadillo-Quiroz H."/>
            <person name="Kyrpides N."/>
            <person name="Woyke T."/>
            <person name="Goodwin L."/>
            <person name="Detter C."/>
            <person name="Podell S."/>
            <person name="Yavitt J.B."/>
            <person name="Zinder S.H."/>
        </authorList>
    </citation>
    <scope>NUCLEOTIDE SEQUENCE [LARGE SCALE GENOMIC DNA]</scope>
    <source>
        <strain evidence="6">DSM 21154 / JCM 14090 / 6A8</strain>
    </source>
</reference>
<dbReference type="GO" id="GO:0016491">
    <property type="term" value="F:oxidoreductase activity"/>
    <property type="evidence" value="ECO:0007669"/>
    <property type="project" value="UniProtKB-KW"/>
</dbReference>
<dbReference type="InterPro" id="IPR036249">
    <property type="entry name" value="Thioredoxin-like_sf"/>
</dbReference>
<dbReference type="STRING" id="456442.Mboo_0610"/>
<keyword evidence="2" id="KW-0676">Redox-active center</keyword>
<sequence>MEQQQLIRTGDPARNFELKDQNDSTFDLFEQSGKKVLLSFHPLAWTPYCSAQMKSLEENRDILASLGTMAVGLSVDTVPCKKAWAENLGITHTPLLCDFWPHGHVAMTYGIFRDANGFSERANIIIDENRKVTFVKIYPLHSVPDIQEIITFLQHPTNLRAS</sequence>
<dbReference type="InterPro" id="IPR013766">
    <property type="entry name" value="Thioredoxin_domain"/>
</dbReference>